<protein>
    <submittedName>
        <fullName evidence="2">Uncharacterized protein</fullName>
    </submittedName>
</protein>
<proteinExistence type="predicted"/>
<feature type="compositionally biased region" description="Polar residues" evidence="1">
    <location>
        <begin position="149"/>
        <end position="164"/>
    </location>
</feature>
<feature type="compositionally biased region" description="Basic and acidic residues" evidence="1">
    <location>
        <begin position="90"/>
        <end position="100"/>
    </location>
</feature>
<accession>A0A1B6KT58</accession>
<dbReference type="EMBL" id="GEBQ01025360">
    <property type="protein sequence ID" value="JAT14617.1"/>
    <property type="molecule type" value="Transcribed_RNA"/>
</dbReference>
<dbReference type="EMBL" id="GEBQ01018757">
    <property type="protein sequence ID" value="JAT21220.1"/>
    <property type="molecule type" value="Transcribed_RNA"/>
</dbReference>
<evidence type="ECO:0000313" key="3">
    <source>
        <dbReference type="EMBL" id="JAT21220.1"/>
    </source>
</evidence>
<name>A0A1B6KT58_9HEMI</name>
<organism evidence="2">
    <name type="scientific">Graphocephala atropunctata</name>
    <dbReference type="NCBI Taxonomy" id="36148"/>
    <lineage>
        <taxon>Eukaryota</taxon>
        <taxon>Metazoa</taxon>
        <taxon>Ecdysozoa</taxon>
        <taxon>Arthropoda</taxon>
        <taxon>Hexapoda</taxon>
        <taxon>Insecta</taxon>
        <taxon>Pterygota</taxon>
        <taxon>Neoptera</taxon>
        <taxon>Paraneoptera</taxon>
        <taxon>Hemiptera</taxon>
        <taxon>Auchenorrhyncha</taxon>
        <taxon>Membracoidea</taxon>
        <taxon>Cicadellidae</taxon>
        <taxon>Cicadellinae</taxon>
        <taxon>Cicadellini</taxon>
        <taxon>Graphocephala</taxon>
    </lineage>
</organism>
<feature type="region of interest" description="Disordered" evidence="1">
    <location>
        <begin position="1"/>
        <end position="55"/>
    </location>
</feature>
<feature type="compositionally biased region" description="Polar residues" evidence="1">
    <location>
        <begin position="1"/>
        <end position="20"/>
    </location>
</feature>
<feature type="compositionally biased region" description="Polar residues" evidence="1">
    <location>
        <begin position="27"/>
        <end position="52"/>
    </location>
</feature>
<dbReference type="AlphaFoldDB" id="A0A1B6KT58"/>
<evidence type="ECO:0000256" key="1">
    <source>
        <dbReference type="SAM" id="MobiDB-lite"/>
    </source>
</evidence>
<feature type="region of interest" description="Disordered" evidence="1">
    <location>
        <begin position="138"/>
        <end position="206"/>
    </location>
</feature>
<feature type="non-terminal residue" evidence="2">
    <location>
        <position position="1"/>
    </location>
</feature>
<evidence type="ECO:0000313" key="2">
    <source>
        <dbReference type="EMBL" id="JAT14617.1"/>
    </source>
</evidence>
<gene>
    <name evidence="2" type="ORF">g.19476</name>
    <name evidence="3" type="ORF">g.19477</name>
</gene>
<sequence length="206" mass="23049">RRESVTSDSSGASNDEQQPNGLVRTHGVNQLLDQTEVSSNQPSAPVSSCQTNRRPRMVRRTMRITLSDGSMKRVNVRKLGLPNFQPFGRSDVHKPVDGRQPEASITNNQGRCESYQQMEPTESLGGNQVINYQQLDPRARSNPLPHNPSRFQSTTEIQSGSNQQREPRPRGKRRTMKVTLSDGSVKRVNVRKLGLPVPQHFGPSNK</sequence>
<feature type="region of interest" description="Disordered" evidence="1">
    <location>
        <begin position="86"/>
        <end position="110"/>
    </location>
</feature>
<reference evidence="2" key="1">
    <citation type="submission" date="2015-11" db="EMBL/GenBank/DDBJ databases">
        <title>De novo transcriptome assembly of four potential Pierce s Disease insect vectors from Arizona vineyards.</title>
        <authorList>
            <person name="Tassone E.E."/>
        </authorList>
    </citation>
    <scope>NUCLEOTIDE SEQUENCE</scope>
</reference>